<evidence type="ECO:0000313" key="2">
    <source>
        <dbReference type="Proteomes" id="UP000534186"/>
    </source>
</evidence>
<name>A0A7Y9NQ79_9BACT</name>
<dbReference type="EMBL" id="JACCCV010000002">
    <property type="protein sequence ID" value="NYF53551.1"/>
    <property type="molecule type" value="Genomic_DNA"/>
</dbReference>
<reference evidence="1 2" key="1">
    <citation type="submission" date="2020-07" db="EMBL/GenBank/DDBJ databases">
        <title>Genomic Encyclopedia of Type Strains, Phase IV (KMG-V): Genome sequencing to study the core and pangenomes of soil and plant-associated prokaryotes.</title>
        <authorList>
            <person name="Whitman W."/>
        </authorList>
    </citation>
    <scope>NUCLEOTIDE SEQUENCE [LARGE SCALE GENOMIC DNA]</scope>
    <source>
        <strain evidence="1 2">M8UP30</strain>
    </source>
</reference>
<protein>
    <submittedName>
        <fullName evidence="1">Uncharacterized protein</fullName>
    </submittedName>
</protein>
<accession>A0A7Y9NQ79</accession>
<organism evidence="1 2">
    <name type="scientific">Tunturiibacter lichenicola</name>
    <dbReference type="NCBI Taxonomy" id="2051959"/>
    <lineage>
        <taxon>Bacteria</taxon>
        <taxon>Pseudomonadati</taxon>
        <taxon>Acidobacteriota</taxon>
        <taxon>Terriglobia</taxon>
        <taxon>Terriglobales</taxon>
        <taxon>Acidobacteriaceae</taxon>
        <taxon>Tunturiibacter</taxon>
    </lineage>
</organism>
<sequence>MQDEQILLERARLQAAKALVSFIDEDRDVLTPNGCPYKDKRNGRRVGLKEKVAKRFLATFYTLITSAARSTRKDDGDSEILRVQVDLLGKALAKVVVELEIIKGDMPLSGPQALLFADDALQLIRELKVRESAPF</sequence>
<comment type="caution">
    <text evidence="1">The sequence shown here is derived from an EMBL/GenBank/DDBJ whole genome shotgun (WGS) entry which is preliminary data.</text>
</comment>
<dbReference type="AlphaFoldDB" id="A0A7Y9NQ79"/>
<evidence type="ECO:0000313" key="1">
    <source>
        <dbReference type="EMBL" id="NYF53551.1"/>
    </source>
</evidence>
<gene>
    <name evidence="1" type="ORF">HDF12_003950</name>
</gene>
<proteinExistence type="predicted"/>
<dbReference type="Proteomes" id="UP000534186">
    <property type="component" value="Unassembled WGS sequence"/>
</dbReference>